<dbReference type="InterPro" id="IPR006665">
    <property type="entry name" value="OmpA-like"/>
</dbReference>
<dbReference type="GO" id="GO:0016020">
    <property type="term" value="C:membrane"/>
    <property type="evidence" value="ECO:0007669"/>
    <property type="project" value="UniProtKB-UniRule"/>
</dbReference>
<name>A0A5P6PBC6_9BRAD</name>
<feature type="compositionally biased region" description="Low complexity" evidence="2">
    <location>
        <begin position="377"/>
        <end position="388"/>
    </location>
</feature>
<feature type="region of interest" description="Disordered" evidence="2">
    <location>
        <begin position="64"/>
        <end position="160"/>
    </location>
</feature>
<evidence type="ECO:0000256" key="1">
    <source>
        <dbReference type="PROSITE-ProRule" id="PRU00473"/>
    </source>
</evidence>
<accession>A0A5P6PBC6</accession>
<sequence length="394" mass="43054">MAELSTVLARTALDHRELPRIRCAYGPGLHHTDLAGIGDAVAERGGDHELWRFDRAAGEELRCGNRRQLPRRQSGFDPPEGVPVPQPGRAVPAMPERLSRRLRRHPEARRRPCHGRERLPARDRQGLQRFDQGDQQVDPLPDLDPQGHQQQLPEGRRRRGVSVMRASSLFSTGTAIALGISLGISLGLALLPGTASAQTAAPTRDDIIGKLNHFEEAAEVDLPALKLQVMERAKARIKNDPGPVNRPLIAPDLAKLPTFTAQIQFDPDTPIIQPASYQTVGRIADALVHSSLLPYTFLIVGHVESNAKTREANAILSQRRADAIRDVLVNTFKISTKRLHPIGLGEEQFLDRAKPTSAANSQLQIATYAKVPEEAPAHPAAAPAPAAKKPAKKH</sequence>
<dbReference type="KEGG" id="bbet:F8237_23960"/>
<dbReference type="PROSITE" id="PS51123">
    <property type="entry name" value="OMPA_2"/>
    <property type="match status" value="1"/>
</dbReference>
<dbReference type="PANTHER" id="PTHR30329">
    <property type="entry name" value="STATOR ELEMENT OF FLAGELLAR MOTOR COMPLEX"/>
    <property type="match status" value="1"/>
</dbReference>
<dbReference type="PANTHER" id="PTHR30329:SF21">
    <property type="entry name" value="LIPOPROTEIN YIAD-RELATED"/>
    <property type="match status" value="1"/>
</dbReference>
<dbReference type="Gene3D" id="3.30.1330.60">
    <property type="entry name" value="OmpA-like domain"/>
    <property type="match status" value="1"/>
</dbReference>
<dbReference type="AlphaFoldDB" id="A0A5P6PBC6"/>
<evidence type="ECO:0000259" key="4">
    <source>
        <dbReference type="PROSITE" id="PS51123"/>
    </source>
</evidence>
<feature type="transmembrane region" description="Helical" evidence="3">
    <location>
        <begin position="166"/>
        <end position="191"/>
    </location>
</feature>
<proteinExistence type="predicted"/>
<keyword evidence="3" id="KW-0812">Transmembrane</keyword>
<keyword evidence="1 3" id="KW-0472">Membrane</keyword>
<evidence type="ECO:0000256" key="2">
    <source>
        <dbReference type="SAM" id="MobiDB-lite"/>
    </source>
</evidence>
<organism evidence="5 6">
    <name type="scientific">Bradyrhizobium betae</name>
    <dbReference type="NCBI Taxonomy" id="244734"/>
    <lineage>
        <taxon>Bacteria</taxon>
        <taxon>Pseudomonadati</taxon>
        <taxon>Pseudomonadota</taxon>
        <taxon>Alphaproteobacteria</taxon>
        <taxon>Hyphomicrobiales</taxon>
        <taxon>Nitrobacteraceae</taxon>
        <taxon>Bradyrhizobium</taxon>
    </lineage>
</organism>
<keyword evidence="3" id="KW-1133">Transmembrane helix</keyword>
<feature type="domain" description="OmpA-like" evidence="4">
    <location>
        <begin position="252"/>
        <end position="373"/>
    </location>
</feature>
<gene>
    <name evidence="5" type="ORF">F8237_23960</name>
</gene>
<feature type="compositionally biased region" description="Basic and acidic residues" evidence="2">
    <location>
        <begin position="114"/>
        <end position="126"/>
    </location>
</feature>
<dbReference type="Pfam" id="PF00691">
    <property type="entry name" value="OmpA"/>
    <property type="match status" value="1"/>
</dbReference>
<evidence type="ECO:0000313" key="5">
    <source>
        <dbReference type="EMBL" id="QFI75194.1"/>
    </source>
</evidence>
<dbReference type="InterPro" id="IPR050330">
    <property type="entry name" value="Bact_OuterMem_StrucFunc"/>
</dbReference>
<protein>
    <submittedName>
        <fullName evidence="5">OmpA family protein</fullName>
    </submittedName>
</protein>
<feature type="compositionally biased region" description="Low complexity" evidence="2">
    <location>
        <begin position="133"/>
        <end position="147"/>
    </location>
</feature>
<dbReference type="EMBL" id="CP044543">
    <property type="protein sequence ID" value="QFI75194.1"/>
    <property type="molecule type" value="Genomic_DNA"/>
</dbReference>
<dbReference type="Proteomes" id="UP000325641">
    <property type="component" value="Chromosome"/>
</dbReference>
<evidence type="ECO:0000313" key="6">
    <source>
        <dbReference type="Proteomes" id="UP000325641"/>
    </source>
</evidence>
<dbReference type="InterPro" id="IPR036737">
    <property type="entry name" value="OmpA-like_sf"/>
</dbReference>
<reference evidence="6" key="1">
    <citation type="submission" date="2019-10" db="EMBL/GenBank/DDBJ databases">
        <title>Complete Genome Sequence of Bradyrhizobium betae type strain PL7HG1T.</title>
        <authorList>
            <person name="Bromfield E.S.P."/>
            <person name="Cloutier S."/>
        </authorList>
    </citation>
    <scope>NUCLEOTIDE SEQUENCE [LARGE SCALE GENOMIC DNA]</scope>
    <source>
        <strain evidence="6">PL7HG1</strain>
    </source>
</reference>
<feature type="region of interest" description="Disordered" evidence="2">
    <location>
        <begin position="372"/>
        <end position="394"/>
    </location>
</feature>
<feature type="compositionally biased region" description="Basic residues" evidence="2">
    <location>
        <begin position="100"/>
        <end position="113"/>
    </location>
</feature>
<dbReference type="OrthoDB" id="9792021at2"/>
<dbReference type="SUPFAM" id="SSF103088">
    <property type="entry name" value="OmpA-like"/>
    <property type="match status" value="1"/>
</dbReference>
<evidence type="ECO:0000256" key="3">
    <source>
        <dbReference type="SAM" id="Phobius"/>
    </source>
</evidence>